<dbReference type="GO" id="GO:0003677">
    <property type="term" value="F:DNA binding"/>
    <property type="evidence" value="ECO:0007669"/>
    <property type="project" value="UniProtKB-KW"/>
</dbReference>
<feature type="compositionally biased region" description="Pro residues" evidence="10">
    <location>
        <begin position="106"/>
        <end position="134"/>
    </location>
</feature>
<keyword evidence="5" id="KW-0805">Transcription regulation</keyword>
<dbReference type="PROSITE" id="PS50808">
    <property type="entry name" value="ZF_BED"/>
    <property type="match status" value="1"/>
</dbReference>
<evidence type="ECO:0000256" key="9">
    <source>
        <dbReference type="PROSITE-ProRule" id="PRU00027"/>
    </source>
</evidence>
<evidence type="ECO:0000256" key="3">
    <source>
        <dbReference type="ARBA" id="ARBA00022771"/>
    </source>
</evidence>
<reference evidence="12" key="1">
    <citation type="submission" date="2021-12" db="EMBL/GenBank/DDBJ databases">
        <title>Prjna785345.</title>
        <authorList>
            <person name="Rujirawat T."/>
            <person name="Krajaejun T."/>
        </authorList>
    </citation>
    <scope>NUCLEOTIDE SEQUENCE</scope>
    <source>
        <strain evidence="12">Pi057C3</strain>
    </source>
</reference>
<dbReference type="SUPFAM" id="SSF53098">
    <property type="entry name" value="Ribonuclease H-like"/>
    <property type="match status" value="1"/>
</dbReference>
<keyword evidence="4" id="KW-0862">Zinc</keyword>
<gene>
    <name evidence="12" type="ORF">P43SY_008404</name>
</gene>
<feature type="domain" description="BED-type" evidence="11">
    <location>
        <begin position="236"/>
        <end position="291"/>
    </location>
</feature>
<evidence type="ECO:0000256" key="5">
    <source>
        <dbReference type="ARBA" id="ARBA00023015"/>
    </source>
</evidence>
<keyword evidence="7" id="KW-0804">Transcription</keyword>
<dbReference type="GO" id="GO:0008270">
    <property type="term" value="F:zinc ion binding"/>
    <property type="evidence" value="ECO:0007669"/>
    <property type="project" value="UniProtKB-KW"/>
</dbReference>
<comment type="caution">
    <text evidence="12">The sequence shown here is derived from an EMBL/GenBank/DDBJ whole genome shotgun (WGS) entry which is preliminary data.</text>
</comment>
<evidence type="ECO:0000256" key="2">
    <source>
        <dbReference type="ARBA" id="ARBA00022723"/>
    </source>
</evidence>
<evidence type="ECO:0000256" key="6">
    <source>
        <dbReference type="ARBA" id="ARBA00023125"/>
    </source>
</evidence>
<evidence type="ECO:0000313" key="12">
    <source>
        <dbReference type="EMBL" id="KAJ0400541.1"/>
    </source>
</evidence>
<evidence type="ECO:0000256" key="10">
    <source>
        <dbReference type="SAM" id="MobiDB-lite"/>
    </source>
</evidence>
<keyword evidence="13" id="KW-1185">Reference proteome</keyword>
<accession>A0AAD5M151</accession>
<feature type="compositionally biased region" description="Low complexity" evidence="10">
    <location>
        <begin position="1054"/>
        <end position="1072"/>
    </location>
</feature>
<feature type="region of interest" description="Disordered" evidence="10">
    <location>
        <begin position="405"/>
        <end position="453"/>
    </location>
</feature>
<comment type="subcellular location">
    <subcellularLocation>
        <location evidence="1">Nucleus</location>
    </subcellularLocation>
</comment>
<dbReference type="InterPro" id="IPR036236">
    <property type="entry name" value="Znf_C2H2_sf"/>
</dbReference>
<feature type="region of interest" description="Disordered" evidence="10">
    <location>
        <begin position="1"/>
        <end position="32"/>
    </location>
</feature>
<keyword evidence="6" id="KW-0238">DNA-binding</keyword>
<dbReference type="EMBL" id="JAKCXM010000152">
    <property type="protein sequence ID" value="KAJ0400541.1"/>
    <property type="molecule type" value="Genomic_DNA"/>
</dbReference>
<dbReference type="GO" id="GO:0009791">
    <property type="term" value="P:post-embryonic development"/>
    <property type="evidence" value="ECO:0007669"/>
    <property type="project" value="UniProtKB-ARBA"/>
</dbReference>
<feature type="region of interest" description="Disordered" evidence="10">
    <location>
        <begin position="84"/>
        <end position="153"/>
    </location>
</feature>
<dbReference type="PANTHER" id="PTHR46481:SF10">
    <property type="entry name" value="ZINC FINGER BED DOMAIN-CONTAINING PROTEIN 39"/>
    <property type="match status" value="1"/>
</dbReference>
<feature type="region of interest" description="Disordered" evidence="10">
    <location>
        <begin position="791"/>
        <end position="824"/>
    </location>
</feature>
<keyword evidence="2" id="KW-0479">Metal-binding</keyword>
<evidence type="ECO:0000256" key="8">
    <source>
        <dbReference type="ARBA" id="ARBA00023242"/>
    </source>
</evidence>
<evidence type="ECO:0000256" key="7">
    <source>
        <dbReference type="ARBA" id="ARBA00023163"/>
    </source>
</evidence>
<evidence type="ECO:0000256" key="1">
    <source>
        <dbReference type="ARBA" id="ARBA00004123"/>
    </source>
</evidence>
<dbReference type="PANTHER" id="PTHR46481">
    <property type="entry name" value="ZINC FINGER BED DOMAIN-CONTAINING PROTEIN 4"/>
    <property type="match status" value="1"/>
</dbReference>
<dbReference type="InterPro" id="IPR003656">
    <property type="entry name" value="Znf_BED"/>
</dbReference>
<protein>
    <recommendedName>
        <fullName evidence="11">BED-type domain-containing protein</fullName>
    </recommendedName>
</protein>
<dbReference type="SMART" id="SM00614">
    <property type="entry name" value="ZnF_BED"/>
    <property type="match status" value="1"/>
</dbReference>
<dbReference type="Proteomes" id="UP001209570">
    <property type="component" value="Unassembled WGS sequence"/>
</dbReference>
<sequence>MDTDVDALMAVPVPLDPGPPGSLDDDDVGPHDAHMADVVEVGVSPHHGTDPADATDVAGVSEADGAEDAATAMAVHVDAAVLSSVTPPPLPPPPTESSPTATPTSIPAPTPTSIPAPVPSAAPEPTPTPTPTPTTPAVTPAPDAPSAHAHSAPSSPLAVAVAAPLPPPSSSAVAAAAAAGASSATAALSPPSSSAPAPMTSSVTAAAAAAAAAAARRRARTVGRMRVNEKGEPTMMLPSFIWDYFVKEANGKFVVCTLCPNNTTRFAYSGGTSTMNRHLRKKHHKYAPGKTAADYEFPKHSAKHRAGLALSHAHAHAHSLSHSVSTPSTTAAAASATSPAAAVLPAMPTALPFSGVTTGVEPASVAFGVLSGSLSPSDVTRRHLIDLRNARRRATTAKRRRLLHGMLDTEQYNGGPQGIGVASPSSSQNANAAAGPSGPTASDAGPVPGAGTAAVPSAAASVVSAASTTPTPTPTPTATVTPTTGSSADFDPSAFVSLHSLGLHFPPGFDLGDAGLDPADTRFFDYAPSTALLSSSSYPRSRRVNPVQQKLLTHRLLKYLIAQFEPLDVTRMGAELSALVGGFGLGLSAELLSLTPAVTPKLPSEETLKLALANMYYSQREMLKEVIADVEVLSLSLNNWKSVFGQNVLTVSGHWISPGFHRRDCVLEVYVLPLDETVNTIALLRDVMDKWDIPSSKVAALTMLQHGNDEAMAIHDEYPGLSVVHCFVQVLDRAVTAGLLKCAPLIRRCRNYVSYFIQNPSEYQIFLSLQRKVSEANAAAASAAAATANADASSSHSLDSDDDPDKPTHANGSGAGAGGVNGGPTSSSSLFSSAAMGVPALSVICDVEDRWNSTSEMICRLVELEELLLLYKTNLESDTSPTRRPMQLRFVCCELSGDEWATLKELARLLEPIESVVHVATGCEYPGLSIVYPLIHSLQKHLDNAAQWITTTLVSAVRHAVAQGLARATPLCRTAPNTPSSPYLACLLDPRFKALPFLEASERARLVELLELLHEELILTMEKAHPHGKDDDHLDHAGVMVDDMDKKKQRKRSASGTIIGPSASAASSGAGDPSHNILHTFFPLDDATSNEMEKLKAQTQQYLSSPSIPATDDPENDPLEWWGRYQRAFPLLAKLAKRFLCMSAVSVPFVEAFTNYGQLMREKKARLDIEVAAQILFCRSVSRIPEMERMNV</sequence>
<evidence type="ECO:0000259" key="11">
    <source>
        <dbReference type="PROSITE" id="PS50808"/>
    </source>
</evidence>
<proteinExistence type="predicted"/>
<dbReference type="GO" id="GO:0005634">
    <property type="term" value="C:nucleus"/>
    <property type="evidence" value="ECO:0007669"/>
    <property type="project" value="UniProtKB-SubCell"/>
</dbReference>
<evidence type="ECO:0000313" key="13">
    <source>
        <dbReference type="Proteomes" id="UP001209570"/>
    </source>
</evidence>
<feature type="compositionally biased region" description="Pro residues" evidence="10">
    <location>
        <begin position="86"/>
        <end position="96"/>
    </location>
</feature>
<dbReference type="InterPro" id="IPR052035">
    <property type="entry name" value="ZnF_BED_domain_contain"/>
</dbReference>
<dbReference type="InterPro" id="IPR008906">
    <property type="entry name" value="HATC_C_dom"/>
</dbReference>
<feature type="compositionally biased region" description="Low complexity" evidence="10">
    <location>
        <begin position="422"/>
        <end position="453"/>
    </location>
</feature>
<dbReference type="InterPro" id="IPR012337">
    <property type="entry name" value="RNaseH-like_sf"/>
</dbReference>
<keyword evidence="3 9" id="KW-0863">Zinc-finger</keyword>
<feature type="compositionally biased region" description="Gly residues" evidence="10">
    <location>
        <begin position="813"/>
        <end position="822"/>
    </location>
</feature>
<dbReference type="Pfam" id="PF05699">
    <property type="entry name" value="Dimer_Tnp_hAT"/>
    <property type="match status" value="1"/>
</dbReference>
<keyword evidence="8" id="KW-0539">Nucleus</keyword>
<dbReference type="AlphaFoldDB" id="A0AAD5M151"/>
<feature type="compositionally biased region" description="Low complexity" evidence="10">
    <location>
        <begin position="135"/>
        <end position="153"/>
    </location>
</feature>
<dbReference type="Pfam" id="PF02892">
    <property type="entry name" value="zf-BED"/>
    <property type="match status" value="1"/>
</dbReference>
<feature type="region of interest" description="Disordered" evidence="10">
    <location>
        <begin position="1045"/>
        <end position="1072"/>
    </location>
</feature>
<organism evidence="12 13">
    <name type="scientific">Pythium insidiosum</name>
    <name type="common">Pythiosis disease agent</name>
    <dbReference type="NCBI Taxonomy" id="114742"/>
    <lineage>
        <taxon>Eukaryota</taxon>
        <taxon>Sar</taxon>
        <taxon>Stramenopiles</taxon>
        <taxon>Oomycota</taxon>
        <taxon>Peronosporomycetes</taxon>
        <taxon>Pythiales</taxon>
        <taxon>Pythiaceae</taxon>
        <taxon>Pythium</taxon>
    </lineage>
</organism>
<name>A0AAD5M151_PYTIN</name>
<evidence type="ECO:0000256" key="4">
    <source>
        <dbReference type="ARBA" id="ARBA00022833"/>
    </source>
</evidence>
<feature type="region of interest" description="Disordered" evidence="10">
    <location>
        <begin position="465"/>
        <end position="486"/>
    </location>
</feature>
<dbReference type="SUPFAM" id="SSF57667">
    <property type="entry name" value="beta-beta-alpha zinc fingers"/>
    <property type="match status" value="1"/>
</dbReference>
<dbReference type="GO" id="GO:0046983">
    <property type="term" value="F:protein dimerization activity"/>
    <property type="evidence" value="ECO:0007669"/>
    <property type="project" value="InterPro"/>
</dbReference>